<proteinExistence type="predicted"/>
<reference evidence="1" key="1">
    <citation type="journal article" date="2005" name="Genome Res.">
        <title>Gene and alternative splicing annotation with AIR.</title>
        <authorList>
            <person name="Florea L."/>
            <person name="Di Francesco V."/>
            <person name="Miller J."/>
            <person name="Turner R."/>
            <person name="Yao A."/>
            <person name="Harris M."/>
            <person name="Walenz B."/>
            <person name="Mobarry C."/>
            <person name="Merkulov G.V."/>
            <person name="Charlab R."/>
            <person name="Dew I."/>
            <person name="Deng Z."/>
            <person name="Istrail S."/>
            <person name="Li P."/>
            <person name="Sutton G."/>
        </authorList>
    </citation>
    <scope>NUCLEOTIDE SEQUENCE</scope>
    <source>
        <strain evidence="1">BN</strain>
    </source>
</reference>
<protein>
    <submittedName>
        <fullName evidence="1">Jun dimerization protein 1, isoform CRA_a</fullName>
    </submittedName>
</protein>
<reference evidence="1" key="2">
    <citation type="submission" date="2005-07" db="EMBL/GenBank/DDBJ databases">
        <authorList>
            <person name="Mural R.J."/>
            <person name="Li P.W."/>
            <person name="Adams M.D."/>
            <person name="Amanatides P.G."/>
            <person name="Baden-Tillson H."/>
            <person name="Barnstead M."/>
            <person name="Chin S.H."/>
            <person name="Dew I."/>
            <person name="Evans C.A."/>
            <person name="Ferriera S."/>
            <person name="Flanigan M."/>
            <person name="Fosler C."/>
            <person name="Glodek A."/>
            <person name="Gu Z."/>
            <person name="Holt R.A."/>
            <person name="Jennings D."/>
            <person name="Kraft C.L."/>
            <person name="Lu F."/>
            <person name="Nguyen T."/>
            <person name="Nusskern D.R."/>
            <person name="Pfannkoch C.M."/>
            <person name="Sitter C."/>
            <person name="Sutton G.G."/>
            <person name="Venter J.C."/>
            <person name="Wang Z."/>
            <person name="Woodage T."/>
            <person name="Zheng X.H."/>
            <person name="Zhong F."/>
        </authorList>
    </citation>
    <scope>NUCLEOTIDE SEQUENCE</scope>
    <source>
        <strain evidence="1">BN</strain>
        <strain evidence="2">BN, Sprague-Dawley</strain>
    </source>
</reference>
<dbReference type="EMBL" id="CH473985">
    <property type="protein sequence ID" value="EDL94992.1"/>
    <property type="molecule type" value="Genomic_DNA"/>
</dbReference>
<accession>A6JGY9</accession>
<organism evidence="1 2">
    <name type="scientific">Rattus norvegicus</name>
    <name type="common">Rat</name>
    <dbReference type="NCBI Taxonomy" id="10116"/>
    <lineage>
        <taxon>Eukaryota</taxon>
        <taxon>Metazoa</taxon>
        <taxon>Chordata</taxon>
        <taxon>Craniata</taxon>
        <taxon>Vertebrata</taxon>
        <taxon>Euteleostomi</taxon>
        <taxon>Mammalia</taxon>
        <taxon>Eutheria</taxon>
        <taxon>Euarchontoglires</taxon>
        <taxon>Glires</taxon>
        <taxon>Rodentia</taxon>
        <taxon>Myomorpha</taxon>
        <taxon>Muroidea</taxon>
        <taxon>Muridae</taxon>
        <taxon>Murinae</taxon>
        <taxon>Rattus</taxon>
    </lineage>
</organism>
<gene>
    <name evidence="1" type="primary">Jdp1</name>
    <name evidence="1" type="ORF">rCG_20190</name>
</gene>
<evidence type="ECO:0000313" key="2">
    <source>
        <dbReference type="Proteomes" id="UP000234681"/>
    </source>
</evidence>
<reference evidence="2" key="3">
    <citation type="submission" date="2005-09" db="EMBL/GenBank/DDBJ databases">
        <authorList>
            <person name="Mural R.J."/>
            <person name="Li P.W."/>
            <person name="Adams M.D."/>
            <person name="Amanatides P.G."/>
            <person name="Baden-Tillson H."/>
            <person name="Barnstead M."/>
            <person name="Chin S.H."/>
            <person name="Dew I."/>
            <person name="Evans C.A."/>
            <person name="Ferriera S."/>
            <person name="Flanigan M."/>
            <person name="Fosler C."/>
            <person name="Glodek A."/>
            <person name="Gu Z."/>
            <person name="Holt R.A."/>
            <person name="Jennings D."/>
            <person name="Kraft C.L."/>
            <person name="Lu F."/>
            <person name="Nguyen T."/>
            <person name="Nusskern D.R."/>
            <person name="Pfannkoch C.M."/>
            <person name="Sitter C."/>
            <person name="Sutton G.G."/>
            <person name="Venter J.C."/>
            <person name="Wang Z."/>
            <person name="Woodage T."/>
            <person name="Zheng X.H."/>
            <person name="Zhong F."/>
        </authorList>
    </citation>
    <scope>NUCLEOTIDE SEQUENCE [LARGE SCALE GENOMIC DNA]</scope>
    <source>
        <strain>BN</strain>
        <strain evidence="2">Sprague-Dawley</strain>
    </source>
</reference>
<evidence type="ECO:0000313" key="1">
    <source>
        <dbReference type="EMBL" id="EDL94994.1"/>
    </source>
</evidence>
<dbReference type="AlphaFoldDB" id="A6JGY9"/>
<sequence length="91" mass="10754">MGPVYSDSSQRTGGSQTCRLWRLKRHYFLSSTVRSNLRAPRMMTGRFEEERKTGLQLRGAERSRHRRLTSFTRNMRVWSRRTLCCAGRSRS</sequence>
<name>A6JGY9_RAT</name>
<dbReference type="EMBL" id="CH473985">
    <property type="protein sequence ID" value="EDL94994.1"/>
    <property type="molecule type" value="Genomic_DNA"/>
</dbReference>
<dbReference type="Proteomes" id="UP000234681">
    <property type="component" value="Chromosome 13"/>
</dbReference>